<evidence type="ECO:0008006" key="4">
    <source>
        <dbReference type="Google" id="ProtNLM"/>
    </source>
</evidence>
<evidence type="ECO:0000313" key="2">
    <source>
        <dbReference type="EMBL" id="TLG94261.1"/>
    </source>
</evidence>
<protein>
    <recommendedName>
        <fullName evidence="4">Secreted protein</fullName>
    </recommendedName>
</protein>
<gene>
    <name evidence="2" type="ORF">FEM54_00160</name>
</gene>
<proteinExistence type="predicted"/>
<evidence type="ECO:0000313" key="3">
    <source>
        <dbReference type="Proteomes" id="UP000304941"/>
    </source>
</evidence>
<sequence length="82" mass="9242">MSEKRLLWRGSLLPLDCAAVPQHFASASHSSGSKLPRHNEIFLPRKNSAPRETASPHRECAFYPQGTESHGHPWRSSCRHGR</sequence>
<keyword evidence="3" id="KW-1185">Reference proteome</keyword>
<dbReference type="EMBL" id="VBVZ01000001">
    <property type="protein sequence ID" value="TLG94261.1"/>
    <property type="molecule type" value="Genomic_DNA"/>
</dbReference>
<comment type="caution">
    <text evidence="2">The sequence shown here is derived from an EMBL/GenBank/DDBJ whole genome shotgun (WGS) entry which is preliminary data.</text>
</comment>
<organism evidence="2 3">
    <name type="scientific">Pseudomonas edaphica</name>
    <dbReference type="NCBI Taxonomy" id="2006980"/>
    <lineage>
        <taxon>Bacteria</taxon>
        <taxon>Pseudomonadati</taxon>
        <taxon>Pseudomonadota</taxon>
        <taxon>Gammaproteobacteria</taxon>
        <taxon>Pseudomonadales</taxon>
        <taxon>Pseudomonadaceae</taxon>
        <taxon>Pseudomonas</taxon>
    </lineage>
</organism>
<reference evidence="2 3" key="1">
    <citation type="submission" date="2019-05" db="EMBL/GenBank/DDBJ databases">
        <title>Pseudomonas edaphica sp. nov., isolated from rhizospheric soil of Cistus ladanifer L. in Spain.</title>
        <authorList>
            <person name="Peix A."/>
        </authorList>
    </citation>
    <scope>NUCLEOTIDE SEQUENCE [LARGE SCALE GENOMIC DNA]</scope>
    <source>
        <strain evidence="2 3">RD25</strain>
    </source>
</reference>
<evidence type="ECO:0000256" key="1">
    <source>
        <dbReference type="SAM" id="MobiDB-lite"/>
    </source>
</evidence>
<name>A0ABY2UCW4_9PSED</name>
<dbReference type="Proteomes" id="UP000304941">
    <property type="component" value="Unassembled WGS sequence"/>
</dbReference>
<feature type="region of interest" description="Disordered" evidence="1">
    <location>
        <begin position="61"/>
        <end position="82"/>
    </location>
</feature>
<accession>A0ABY2UCW4</accession>